<evidence type="ECO:0000313" key="1">
    <source>
        <dbReference type="EnsemblPlants" id="ONIVA10G05030.1"/>
    </source>
</evidence>
<protein>
    <submittedName>
        <fullName evidence="1">Uncharacterized protein</fullName>
    </submittedName>
</protein>
<dbReference type="Gramene" id="ONIVA10G05030.1">
    <property type="protein sequence ID" value="ONIVA10G05030.1"/>
    <property type="gene ID" value="ONIVA10G05030"/>
</dbReference>
<dbReference type="Proteomes" id="UP000006591">
    <property type="component" value="Chromosome 10"/>
</dbReference>
<dbReference type="HOGENOM" id="CLU_125686_0_0_1"/>
<keyword evidence="2" id="KW-1185">Reference proteome</keyword>
<evidence type="ECO:0000313" key="2">
    <source>
        <dbReference type="Proteomes" id="UP000006591"/>
    </source>
</evidence>
<reference evidence="1" key="2">
    <citation type="submission" date="2018-04" db="EMBL/GenBank/DDBJ databases">
        <title>OnivRS2 (Oryza nivara Reference Sequence Version 2).</title>
        <authorList>
            <person name="Zhang J."/>
            <person name="Kudrna D."/>
            <person name="Lee S."/>
            <person name="Talag J."/>
            <person name="Rajasekar S."/>
            <person name="Welchert J."/>
            <person name="Hsing Y.-I."/>
            <person name="Wing R.A."/>
        </authorList>
    </citation>
    <scope>NUCLEOTIDE SEQUENCE [LARGE SCALE GENOMIC DNA]</scope>
</reference>
<dbReference type="AlphaFoldDB" id="A0A0E0IQH7"/>
<name>A0A0E0IQH7_ORYNI</name>
<organism evidence="1">
    <name type="scientific">Oryza nivara</name>
    <name type="common">Indian wild rice</name>
    <name type="synonym">Oryza sativa f. spontanea</name>
    <dbReference type="NCBI Taxonomy" id="4536"/>
    <lineage>
        <taxon>Eukaryota</taxon>
        <taxon>Viridiplantae</taxon>
        <taxon>Streptophyta</taxon>
        <taxon>Embryophyta</taxon>
        <taxon>Tracheophyta</taxon>
        <taxon>Spermatophyta</taxon>
        <taxon>Magnoliopsida</taxon>
        <taxon>Liliopsida</taxon>
        <taxon>Poales</taxon>
        <taxon>Poaceae</taxon>
        <taxon>BOP clade</taxon>
        <taxon>Oryzoideae</taxon>
        <taxon>Oryzeae</taxon>
        <taxon>Oryzinae</taxon>
        <taxon>Oryza</taxon>
    </lineage>
</organism>
<proteinExistence type="predicted"/>
<dbReference type="EnsemblPlants" id="ONIVA10G05030.1">
    <property type="protein sequence ID" value="ONIVA10G05030.1"/>
    <property type="gene ID" value="ONIVA10G05030"/>
</dbReference>
<sequence length="185" mass="21080">MSPSSNREQSASATAALSNQCAPSPSHQFFFCGKISSHLQQQWFKATYLMAKDLLVLHRLFGFYFYQLQLSAYIHLHFASWNALLDVLIWRRTSYLAAHTNVLFSKRHVWLCKCSLRRSATTSSAKLVCLAIHAMAAWRSQGLLAAHELVGIWISRYYNDISVFFHEAGEIYSMSELLSYASICT</sequence>
<reference evidence="1" key="1">
    <citation type="submission" date="2015-04" db="UniProtKB">
        <authorList>
            <consortium name="EnsemblPlants"/>
        </authorList>
    </citation>
    <scope>IDENTIFICATION</scope>
    <source>
        <strain evidence="1">SL10</strain>
    </source>
</reference>
<accession>A0A0E0IQH7</accession>